<dbReference type="AlphaFoldDB" id="A0A378IYE2"/>
<dbReference type="EMBL" id="UGNY01000001">
    <property type="protein sequence ID" value="STX37044.1"/>
    <property type="molecule type" value="Genomic_DNA"/>
</dbReference>
<keyword evidence="1" id="KW-1133">Transmembrane helix</keyword>
<proteinExistence type="predicted"/>
<reference evidence="2 3" key="1">
    <citation type="submission" date="2018-06" db="EMBL/GenBank/DDBJ databases">
        <authorList>
            <consortium name="Pathogen Informatics"/>
            <person name="Doyle S."/>
        </authorList>
    </citation>
    <scope>NUCLEOTIDE SEQUENCE [LARGE SCALE GENOMIC DNA]</scope>
    <source>
        <strain evidence="2 3">NCTC11978</strain>
    </source>
</reference>
<keyword evidence="1" id="KW-0812">Transmembrane</keyword>
<name>A0A378IYE2_9GAMM</name>
<evidence type="ECO:0000256" key="1">
    <source>
        <dbReference type="SAM" id="Phobius"/>
    </source>
</evidence>
<evidence type="ECO:0000313" key="2">
    <source>
        <dbReference type="EMBL" id="STX37044.1"/>
    </source>
</evidence>
<sequence length="38" mass="4234">MAVALKVNANLAAKTITESLFHNAVLILVFIVKFSWFL</sequence>
<dbReference type="Proteomes" id="UP000254033">
    <property type="component" value="Unassembled WGS sequence"/>
</dbReference>
<accession>A0A378IYE2</accession>
<organism evidence="2 3">
    <name type="scientific">Legionella feeleii</name>
    <dbReference type="NCBI Taxonomy" id="453"/>
    <lineage>
        <taxon>Bacteria</taxon>
        <taxon>Pseudomonadati</taxon>
        <taxon>Pseudomonadota</taxon>
        <taxon>Gammaproteobacteria</taxon>
        <taxon>Legionellales</taxon>
        <taxon>Legionellaceae</taxon>
        <taxon>Legionella</taxon>
    </lineage>
</organism>
<gene>
    <name evidence="2" type="ORF">NCTC11978_00192</name>
</gene>
<evidence type="ECO:0000313" key="3">
    <source>
        <dbReference type="Proteomes" id="UP000254033"/>
    </source>
</evidence>
<keyword evidence="1" id="KW-0472">Membrane</keyword>
<protein>
    <submittedName>
        <fullName evidence="2">Uncharacterized protein</fullName>
    </submittedName>
</protein>
<feature type="transmembrane region" description="Helical" evidence="1">
    <location>
        <begin position="20"/>
        <end position="37"/>
    </location>
</feature>